<dbReference type="SUPFAM" id="SSF49899">
    <property type="entry name" value="Concanavalin A-like lectins/glucanases"/>
    <property type="match status" value="2"/>
</dbReference>
<dbReference type="Gene3D" id="2.60.120.200">
    <property type="match status" value="2"/>
</dbReference>
<dbReference type="Pfam" id="PF13385">
    <property type="entry name" value="Laminin_G_3"/>
    <property type="match status" value="2"/>
</dbReference>
<feature type="region of interest" description="Disordered" evidence="3">
    <location>
        <begin position="652"/>
        <end position="678"/>
    </location>
</feature>
<keyword evidence="6" id="KW-1185">Reference proteome</keyword>
<evidence type="ECO:0000313" key="5">
    <source>
        <dbReference type="EMBL" id="AGZ44777.1"/>
    </source>
</evidence>
<gene>
    <name evidence="5" type="ORF">AFR_32595</name>
</gene>
<protein>
    <recommendedName>
        <fullName evidence="4">LamG-like jellyroll fold domain-containing protein</fullName>
    </recommendedName>
</protein>
<dbReference type="InterPro" id="IPR006558">
    <property type="entry name" value="LamG-like"/>
</dbReference>
<sequence length="1152" mass="122319">MSERTEYSQFFAEPGGNLTYESTVLPQRVHRSDGSWADVDLTLQQSAEGTLRPQSSVADVRFSSGGEGPLVTLVDHGKSFTMTWPGRDLPAPTVTADTATYAEILPGVDLVVRATSLGFSHVLTVKTADAAKNSALREITFDLGGAAEVSRLPDGSLQAAAGSSLLASAPAPAMWDSRSTGATAKTSAESAAAVQGAGPDISTAAAPGDAARVVSVETEVNSAGDLVLKPDADMLAGPATFPLFIDPEWSTGKKRWAYATNNNTSNGDVSRARVGMDPDGRIYRSYFEFSLAALKGKHVESAKVKMEVDHSWACTPTWTHMYSANPISSTPRTAWKSSNPFLKHLSAAESHANEGVGCEDSPQPDSPVTFTGGAIGSLVNTLAGRSADTVTMAFSAGNDNQEYENAKDRWKKFFLGSAKLIADVDAKPGKPYSLQVNGVACQSASVGVGLTNPYFGAFMPDSDTSQTLRSTWEWYKVVNGAISTKMTSPAVSQTPANSRDASVRASGAVNNQTYAFRVQGKDPAPYEITSPWSDWCYFHIDTTDPPVVGTVLSMPQGPGKPGQFEISSTAADVTKFRYGWNAAGNEIAAKTVPNRPGKSVIVTLSAPKYGENVLYLQAVDSTKNVGDGSLSIIVQRPSPPVARWGLESYPGVSTDDALSDQQGELAGDTPLSASTSGFSWSDRQRMVGTSTATFTGTGVLTTTTPVLDTARNYGVAAWVKLDQMTGGQNIVSQDGNQTANFQLQYRSDDRNGDGIADKSFCFTLRNEDVAATAALTTVCGVNTAVAGRWTHVAGGYDAAEKKIRVWIDGVMKGEADAPQMWSAAGPLRIGDRKLTPTQWTDQFFGSVADVQVFDRVLVQDDFTGRIAEPGSQMLDEPGILTPIEVGRWDFAVASECYDAAIPDTCAAADAAPWGRRLRLTPGTEIGDGSGGGFAAFDNQHLWWVGPDDPVYGTATREYGFSQQNTAGPEDEPQWQDSPVVRTDQSFTVSVMTHVDSIDTTMTAIAPKGGKQSAFYLGSRKSTVGSVSAQRFEVMVPSLDQDLGESYTHIVAPTPIDIDDAGSWTQLTVTYVAGTKKLQLYVNGKLAQSGSVPGLWNAGGPLIVGNSWWSADNTSGGWTDAWFGGLDDVRVYQGAMTAAQVAELYASQSVDAP</sequence>
<evidence type="ECO:0000256" key="2">
    <source>
        <dbReference type="ARBA" id="ARBA00023157"/>
    </source>
</evidence>
<feature type="domain" description="LamG-like jellyroll fold" evidence="4">
    <location>
        <begin position="984"/>
        <end position="1138"/>
    </location>
</feature>
<reference evidence="5 6" key="1">
    <citation type="journal article" date="2014" name="J. Biotechnol.">
        <title>Complete genome sequence of the actinobacterium Actinoplanes friuliensis HAG 010964, producer of the lipopeptide antibiotic friulimycin.</title>
        <authorList>
            <person name="Ruckert C."/>
            <person name="Szczepanowski R."/>
            <person name="Albersmeier A."/>
            <person name="Goesmann A."/>
            <person name="Fischer N."/>
            <person name="Steinkamper A."/>
            <person name="Puhler A."/>
            <person name="Biener R."/>
            <person name="Schwartz D."/>
            <person name="Kalinowski J."/>
        </authorList>
    </citation>
    <scope>NUCLEOTIDE SEQUENCE [LARGE SCALE GENOMIC DNA]</scope>
    <source>
        <strain evidence="5 6">DSM 7358</strain>
    </source>
</reference>
<organism evidence="5 6">
    <name type="scientific">Actinoplanes friuliensis DSM 7358</name>
    <dbReference type="NCBI Taxonomy" id="1246995"/>
    <lineage>
        <taxon>Bacteria</taxon>
        <taxon>Bacillati</taxon>
        <taxon>Actinomycetota</taxon>
        <taxon>Actinomycetes</taxon>
        <taxon>Micromonosporales</taxon>
        <taxon>Micromonosporaceae</taxon>
        <taxon>Actinoplanes</taxon>
    </lineage>
</organism>
<keyword evidence="1" id="KW-0732">Signal</keyword>
<feature type="domain" description="LamG-like jellyroll fold" evidence="4">
    <location>
        <begin position="711"/>
        <end position="860"/>
    </location>
</feature>
<accession>U5W6Z7</accession>
<dbReference type="InterPro" id="IPR013320">
    <property type="entry name" value="ConA-like_dom_sf"/>
</dbReference>
<dbReference type="Proteomes" id="UP000017746">
    <property type="component" value="Chromosome"/>
</dbReference>
<dbReference type="AlphaFoldDB" id="U5W6Z7"/>
<dbReference type="EMBL" id="CP006272">
    <property type="protein sequence ID" value="AGZ44777.1"/>
    <property type="molecule type" value="Genomic_DNA"/>
</dbReference>
<proteinExistence type="predicted"/>
<name>U5W6Z7_9ACTN</name>
<dbReference type="STRING" id="1246995.AFR_32595"/>
<evidence type="ECO:0000259" key="4">
    <source>
        <dbReference type="SMART" id="SM00560"/>
    </source>
</evidence>
<dbReference type="eggNOG" id="COG3534">
    <property type="taxonomic scope" value="Bacteria"/>
</dbReference>
<dbReference type="eggNOG" id="COG2755">
    <property type="taxonomic scope" value="Bacteria"/>
</dbReference>
<dbReference type="SMART" id="SM00560">
    <property type="entry name" value="LamGL"/>
    <property type="match status" value="2"/>
</dbReference>
<evidence type="ECO:0000256" key="1">
    <source>
        <dbReference type="ARBA" id="ARBA00022729"/>
    </source>
</evidence>
<evidence type="ECO:0000313" key="6">
    <source>
        <dbReference type="Proteomes" id="UP000017746"/>
    </source>
</evidence>
<dbReference type="PATRIC" id="fig|1246995.3.peg.6596"/>
<evidence type="ECO:0000256" key="3">
    <source>
        <dbReference type="SAM" id="MobiDB-lite"/>
    </source>
</evidence>
<dbReference type="KEGG" id="afs:AFR_32595"/>
<dbReference type="HOGENOM" id="CLU_003050_0_0_11"/>
<keyword evidence="2" id="KW-1015">Disulfide bond</keyword>